<accession>A0A2K6ULG6</accession>
<keyword evidence="8" id="KW-0206">Cytoskeleton</keyword>
<evidence type="ECO:0000256" key="6">
    <source>
        <dbReference type="ARBA" id="ARBA00023054"/>
    </source>
</evidence>
<evidence type="ECO:0000313" key="14">
    <source>
        <dbReference type="Proteomes" id="UP000233220"/>
    </source>
</evidence>
<evidence type="ECO:0000256" key="4">
    <source>
        <dbReference type="ARBA" id="ARBA00022490"/>
    </source>
</evidence>
<organism evidence="13 14">
    <name type="scientific">Saimiri boliviensis boliviensis</name>
    <name type="common">Bolivian squirrel monkey</name>
    <dbReference type="NCBI Taxonomy" id="39432"/>
    <lineage>
        <taxon>Eukaryota</taxon>
        <taxon>Metazoa</taxon>
        <taxon>Chordata</taxon>
        <taxon>Craniata</taxon>
        <taxon>Vertebrata</taxon>
        <taxon>Euteleostomi</taxon>
        <taxon>Mammalia</taxon>
        <taxon>Eutheria</taxon>
        <taxon>Euarchontoglires</taxon>
        <taxon>Primates</taxon>
        <taxon>Haplorrhini</taxon>
        <taxon>Platyrrhini</taxon>
        <taxon>Cebidae</taxon>
        <taxon>Saimiriinae</taxon>
        <taxon>Saimiri</taxon>
    </lineage>
</organism>
<keyword evidence="6" id="KW-0175">Coiled coil</keyword>
<sequence>MPPENKKKGRKAGGQKKQKNRGESWAESRHRLAASEDQLRQRLQGVEAELEGARSEGKAIYAEMSRQYQALQKEVESHSKQREEEVRDFRRQLEACQREAAAAREEAEQALGEPDQALAQLQAHVADTEAKYEEILHMSTTDSLDRLLAKLRAIKPQWDGAALRLHARLKEQLCQPPASSL</sequence>
<evidence type="ECO:0000256" key="1">
    <source>
        <dbReference type="ARBA" id="ARBA00003029"/>
    </source>
</evidence>
<keyword evidence="5" id="KW-0282">Flagellum</keyword>
<dbReference type="PANTHER" id="PTHR28656:SF1">
    <property type="entry name" value="COILED-COIL DOMAIN-CONTAINING PROTEIN 153"/>
    <property type="match status" value="1"/>
</dbReference>
<dbReference type="STRING" id="39432.ENSSBOP00000032755"/>
<evidence type="ECO:0000256" key="2">
    <source>
        <dbReference type="ARBA" id="ARBA00004611"/>
    </source>
</evidence>
<dbReference type="GeneTree" id="ENSGT00390000016289"/>
<evidence type="ECO:0000256" key="11">
    <source>
        <dbReference type="ARBA" id="ARBA00044800"/>
    </source>
</evidence>
<keyword evidence="4" id="KW-0963">Cytoplasm</keyword>
<feature type="region of interest" description="Disordered" evidence="12">
    <location>
        <begin position="1"/>
        <end position="40"/>
    </location>
</feature>
<dbReference type="Ensembl" id="ENSSBOT00000049662.1">
    <property type="protein sequence ID" value="ENSSBOP00000032755.1"/>
    <property type="gene ID" value="ENSSBOG00000032562.1"/>
</dbReference>
<keyword evidence="14" id="KW-1185">Reference proteome</keyword>
<evidence type="ECO:0000256" key="8">
    <source>
        <dbReference type="ARBA" id="ARBA00023212"/>
    </source>
</evidence>
<evidence type="ECO:0000256" key="10">
    <source>
        <dbReference type="ARBA" id="ARBA00044754"/>
    </source>
</evidence>
<evidence type="ECO:0000256" key="3">
    <source>
        <dbReference type="ARBA" id="ARBA00011248"/>
    </source>
</evidence>
<evidence type="ECO:0000256" key="9">
    <source>
        <dbReference type="ARBA" id="ARBA00023273"/>
    </source>
</evidence>
<keyword evidence="9" id="KW-0966">Cell projection</keyword>
<keyword evidence="7" id="KW-0969">Cilium</keyword>
<comment type="subcellular location">
    <subcellularLocation>
        <location evidence="2">Cytoplasm</location>
        <location evidence="2">Cytoskeleton</location>
        <location evidence="2">Flagellum axoneme</location>
    </subcellularLocation>
</comment>
<comment type="subunit">
    <text evidence="3">Component of the nexin-dynein regulatory complex (N-DRC).</text>
</comment>
<protein>
    <recommendedName>
        <fullName evidence="11">Dynein regulatory complex protein 12</fullName>
    </recommendedName>
</protein>
<feature type="compositionally biased region" description="Basic and acidic residues" evidence="12">
    <location>
        <begin position="20"/>
        <end position="40"/>
    </location>
</feature>
<dbReference type="PANTHER" id="PTHR28656">
    <property type="entry name" value="COILED-COIL DOMAIN-CONTAINING PROTEIN 153"/>
    <property type="match status" value="1"/>
</dbReference>
<gene>
    <name evidence="13" type="primary">DRC12</name>
</gene>
<dbReference type="InterPro" id="IPR033585">
    <property type="entry name" value="DRC12-like"/>
</dbReference>
<reference evidence="13" key="2">
    <citation type="submission" date="2025-09" db="UniProtKB">
        <authorList>
            <consortium name="Ensembl"/>
        </authorList>
    </citation>
    <scope>IDENTIFICATION</scope>
</reference>
<comment type="similarity">
    <text evidence="10">Belongs to the DRC12 family.</text>
</comment>
<evidence type="ECO:0000256" key="7">
    <source>
        <dbReference type="ARBA" id="ARBA00023069"/>
    </source>
</evidence>
<dbReference type="Gene3D" id="1.10.287.1490">
    <property type="match status" value="1"/>
</dbReference>
<proteinExistence type="inferred from homology"/>
<evidence type="ECO:0000256" key="5">
    <source>
        <dbReference type="ARBA" id="ARBA00022846"/>
    </source>
</evidence>
<reference evidence="13" key="1">
    <citation type="submission" date="2025-08" db="UniProtKB">
        <authorList>
            <consortium name="Ensembl"/>
        </authorList>
    </citation>
    <scope>IDENTIFICATION</scope>
</reference>
<name>A0A2K6ULG6_SAIBB</name>
<feature type="compositionally biased region" description="Basic residues" evidence="12">
    <location>
        <begin position="7"/>
        <end position="19"/>
    </location>
</feature>
<dbReference type="AlphaFoldDB" id="A0A2K6ULG6"/>
<comment type="function">
    <text evidence="1">Component of the nexin-dynein regulatory complex (N-DRC), a key regulator of ciliary/flagellar motility which maintains the alignment and integrity of the distal axoneme and regulates microtubule sliding in motile axonemes.</text>
</comment>
<evidence type="ECO:0000313" key="13">
    <source>
        <dbReference type="Ensembl" id="ENSSBOP00000032755.1"/>
    </source>
</evidence>
<evidence type="ECO:0000256" key="12">
    <source>
        <dbReference type="SAM" id="MobiDB-lite"/>
    </source>
</evidence>
<dbReference type="Proteomes" id="UP000233220">
    <property type="component" value="Unplaced"/>
</dbReference>